<protein>
    <submittedName>
        <fullName evidence="2">Uncharacterized protein</fullName>
    </submittedName>
</protein>
<name>A0ABQ5T5E6_9CAUL</name>
<dbReference type="EMBL" id="BSFD01000002">
    <property type="protein sequence ID" value="GLK47543.1"/>
    <property type="molecule type" value="Genomic_DNA"/>
</dbReference>
<proteinExistence type="predicted"/>
<organism evidence="2 3">
    <name type="scientific">Brevundimonas intermedia</name>
    <dbReference type="NCBI Taxonomy" id="74315"/>
    <lineage>
        <taxon>Bacteria</taxon>
        <taxon>Pseudomonadati</taxon>
        <taxon>Pseudomonadota</taxon>
        <taxon>Alphaproteobacteria</taxon>
        <taxon>Caulobacterales</taxon>
        <taxon>Caulobacteraceae</taxon>
        <taxon>Brevundimonas</taxon>
    </lineage>
</organism>
<reference evidence="2" key="1">
    <citation type="journal article" date="2014" name="Int. J. Syst. Evol. Microbiol.">
        <title>Complete genome of a new Firmicutes species belonging to the dominant human colonic microbiota ('Ruminococcus bicirculans') reveals two chromosomes and a selective capacity to utilize plant glucans.</title>
        <authorList>
            <consortium name="NISC Comparative Sequencing Program"/>
            <person name="Wegmann U."/>
            <person name="Louis P."/>
            <person name="Goesmann A."/>
            <person name="Henrissat B."/>
            <person name="Duncan S.H."/>
            <person name="Flint H.J."/>
        </authorList>
    </citation>
    <scope>NUCLEOTIDE SEQUENCE</scope>
    <source>
        <strain evidence="2">VKM B-1499</strain>
    </source>
</reference>
<reference evidence="2" key="2">
    <citation type="submission" date="2023-01" db="EMBL/GenBank/DDBJ databases">
        <authorList>
            <person name="Sun Q."/>
            <person name="Evtushenko L."/>
        </authorList>
    </citation>
    <scope>NUCLEOTIDE SEQUENCE</scope>
    <source>
        <strain evidence="2">VKM B-1499</strain>
    </source>
</reference>
<dbReference type="Proteomes" id="UP001143509">
    <property type="component" value="Unassembled WGS sequence"/>
</dbReference>
<keyword evidence="3" id="KW-1185">Reference proteome</keyword>
<evidence type="ECO:0000313" key="2">
    <source>
        <dbReference type="EMBL" id="GLK47543.1"/>
    </source>
</evidence>
<gene>
    <name evidence="2" type="ORF">GCM10017620_05160</name>
</gene>
<comment type="caution">
    <text evidence="2">The sequence shown here is derived from an EMBL/GenBank/DDBJ whole genome shotgun (WGS) entry which is preliminary data.</text>
</comment>
<sequence>MSAFRNTPKESARKRRGPVRRPPTGAKARLLPQGAGTIQASWPGSGPRVDAENLAADAETRAVAAAFHARLPRVVRHGKH</sequence>
<evidence type="ECO:0000256" key="1">
    <source>
        <dbReference type="SAM" id="MobiDB-lite"/>
    </source>
</evidence>
<evidence type="ECO:0000313" key="3">
    <source>
        <dbReference type="Proteomes" id="UP001143509"/>
    </source>
</evidence>
<feature type="region of interest" description="Disordered" evidence="1">
    <location>
        <begin position="1"/>
        <end position="47"/>
    </location>
</feature>
<accession>A0ABQ5T5E6</accession>